<reference evidence="2 3" key="2">
    <citation type="journal article" date="2013" name="Genome Announc.">
        <title>Genome Sequence of Growth-Improving Paenibacillus mucilaginosus Strain KNP414.</title>
        <authorList>
            <person name="Lu J.J."/>
            <person name="Wang J.F."/>
            <person name="Hu X.F."/>
        </authorList>
    </citation>
    <scope>NUCLEOTIDE SEQUENCE [LARGE SCALE GENOMIC DNA]</scope>
    <source>
        <strain evidence="2 3">KNP414</strain>
    </source>
</reference>
<accession>F8FHV1</accession>
<dbReference type="EMBL" id="CP002869">
    <property type="protein sequence ID" value="AEI42808.1"/>
    <property type="molecule type" value="Genomic_DNA"/>
</dbReference>
<dbReference type="HOGENOM" id="CLU_2570567_0_0_9"/>
<evidence type="ECO:0000256" key="1">
    <source>
        <dbReference type="SAM" id="MobiDB-lite"/>
    </source>
</evidence>
<dbReference type="PATRIC" id="fig|1036673.3.peg.3940"/>
<name>F8FHV1_PAEMK</name>
<evidence type="ECO:0000313" key="2">
    <source>
        <dbReference type="EMBL" id="AEI42808.1"/>
    </source>
</evidence>
<proteinExistence type="predicted"/>
<gene>
    <name evidence="2" type="ordered locus">KNP414_04276</name>
</gene>
<feature type="compositionally biased region" description="Basic residues" evidence="1">
    <location>
        <begin position="1"/>
        <end position="12"/>
    </location>
</feature>
<protein>
    <submittedName>
        <fullName evidence="2">Uncharacterized protein</fullName>
    </submittedName>
</protein>
<evidence type="ECO:0000313" key="3">
    <source>
        <dbReference type="Proteomes" id="UP000006620"/>
    </source>
</evidence>
<dbReference type="AlphaFoldDB" id="F8FHV1"/>
<feature type="region of interest" description="Disordered" evidence="1">
    <location>
        <begin position="1"/>
        <end position="38"/>
    </location>
</feature>
<dbReference type="KEGG" id="pms:KNP414_04276"/>
<sequence>MNANRRKGHRGQKSQEQRQEKLQSAVVSQNHNGYPISHGNFEIEQKCVLLMERTQTRNFRHENAVKFFVPPPTHSDYRTLS</sequence>
<dbReference type="Proteomes" id="UP000006620">
    <property type="component" value="Chromosome"/>
</dbReference>
<reference evidence="3" key="1">
    <citation type="submission" date="2011-06" db="EMBL/GenBank/DDBJ databases">
        <title>Complete genome sequence of Paenibacillus mucilaginosus KNP414.</title>
        <authorList>
            <person name="Wang J."/>
            <person name="Hu S."/>
            <person name="Hu X."/>
            <person name="Zhang B."/>
            <person name="Dong D."/>
            <person name="Zhang S."/>
            <person name="Zhao K."/>
            <person name="Wu D."/>
        </authorList>
    </citation>
    <scope>NUCLEOTIDE SEQUENCE [LARGE SCALE GENOMIC DNA]</scope>
    <source>
        <strain evidence="3">KNP414</strain>
    </source>
</reference>
<organism evidence="2 3">
    <name type="scientific">Paenibacillus mucilaginosus (strain KNP414)</name>
    <dbReference type="NCBI Taxonomy" id="1036673"/>
    <lineage>
        <taxon>Bacteria</taxon>
        <taxon>Bacillati</taxon>
        <taxon>Bacillota</taxon>
        <taxon>Bacilli</taxon>
        <taxon>Bacillales</taxon>
        <taxon>Paenibacillaceae</taxon>
        <taxon>Paenibacillus</taxon>
    </lineage>
</organism>